<dbReference type="Pfam" id="PF06985">
    <property type="entry name" value="HET"/>
    <property type="match status" value="1"/>
</dbReference>
<accession>A0AAD4I6Z7</accession>
<name>A0AAD4I6Z7_9PLEO</name>
<gene>
    <name evidence="3" type="ORF">G6011_02552</name>
</gene>
<proteinExistence type="predicted"/>
<feature type="region of interest" description="Disordered" evidence="1">
    <location>
        <begin position="192"/>
        <end position="212"/>
    </location>
</feature>
<dbReference type="InterPro" id="IPR010730">
    <property type="entry name" value="HET"/>
</dbReference>
<evidence type="ECO:0000259" key="2">
    <source>
        <dbReference type="Pfam" id="PF06985"/>
    </source>
</evidence>
<sequence>MPHEERAVRFMLRLSGNNLMISAPDTVFAGTPKYKVTTSFELPVRLVDLSNFSATARDVRLYVPKEGEEGKYVALSYCWGYSQPVTTTKGNLLRHLRKIPYDNLPQTLQDAVNTTKAVGIRFLWVDALCIIQDSERDKQTKIAKMVNIFQNAHFTMVVACSTSSAEGFLQVRDGIPPALEIPIGCGNGKDRQPCSKAKIRGSTARTATRQSLDTARNPPIATTVDLWEGLGGIGSASKWIGDYIAGRTGMGTVHLPA</sequence>
<organism evidence="3 4">
    <name type="scientific">Alternaria panax</name>
    <dbReference type="NCBI Taxonomy" id="48097"/>
    <lineage>
        <taxon>Eukaryota</taxon>
        <taxon>Fungi</taxon>
        <taxon>Dikarya</taxon>
        <taxon>Ascomycota</taxon>
        <taxon>Pezizomycotina</taxon>
        <taxon>Dothideomycetes</taxon>
        <taxon>Pleosporomycetidae</taxon>
        <taxon>Pleosporales</taxon>
        <taxon>Pleosporineae</taxon>
        <taxon>Pleosporaceae</taxon>
        <taxon>Alternaria</taxon>
        <taxon>Alternaria sect. Panax</taxon>
    </lineage>
</organism>
<evidence type="ECO:0000313" key="4">
    <source>
        <dbReference type="Proteomes" id="UP001199106"/>
    </source>
</evidence>
<dbReference type="PANTHER" id="PTHR33112">
    <property type="entry name" value="DOMAIN PROTEIN, PUTATIVE-RELATED"/>
    <property type="match status" value="1"/>
</dbReference>
<protein>
    <recommendedName>
        <fullName evidence="2">Heterokaryon incompatibility domain-containing protein</fullName>
    </recommendedName>
</protein>
<dbReference type="AlphaFoldDB" id="A0AAD4I6Z7"/>
<keyword evidence="4" id="KW-1185">Reference proteome</keyword>
<feature type="domain" description="Heterokaryon incompatibility" evidence="2">
    <location>
        <begin position="72"/>
        <end position="172"/>
    </location>
</feature>
<feature type="compositionally biased region" description="Polar residues" evidence="1">
    <location>
        <begin position="203"/>
        <end position="212"/>
    </location>
</feature>
<dbReference type="PANTHER" id="PTHR33112:SF16">
    <property type="entry name" value="HETEROKARYON INCOMPATIBILITY DOMAIN-CONTAINING PROTEIN"/>
    <property type="match status" value="1"/>
</dbReference>
<dbReference type="Proteomes" id="UP001199106">
    <property type="component" value="Unassembled WGS sequence"/>
</dbReference>
<evidence type="ECO:0000313" key="3">
    <source>
        <dbReference type="EMBL" id="KAG9185996.1"/>
    </source>
</evidence>
<reference evidence="3" key="1">
    <citation type="submission" date="2021-07" db="EMBL/GenBank/DDBJ databases">
        <title>Genome Resource of American Ginseng Black Spot Pathogen Alternaria panax.</title>
        <authorList>
            <person name="Qiu C."/>
            <person name="Wang W."/>
            <person name="Liu Z."/>
        </authorList>
    </citation>
    <scope>NUCLEOTIDE SEQUENCE</scope>
    <source>
        <strain evidence="3">BNCC115425</strain>
    </source>
</reference>
<dbReference type="EMBL" id="JAANER010000009">
    <property type="protein sequence ID" value="KAG9185996.1"/>
    <property type="molecule type" value="Genomic_DNA"/>
</dbReference>
<comment type="caution">
    <text evidence="3">The sequence shown here is derived from an EMBL/GenBank/DDBJ whole genome shotgun (WGS) entry which is preliminary data.</text>
</comment>
<evidence type="ECO:0000256" key="1">
    <source>
        <dbReference type="SAM" id="MobiDB-lite"/>
    </source>
</evidence>